<dbReference type="Gene3D" id="3.40.1440.40">
    <property type="match status" value="1"/>
</dbReference>
<reference evidence="2 3" key="1">
    <citation type="submission" date="2017-10" db="EMBL/GenBank/DDBJ databases">
        <title>Antibacterial composition for extension of chilled fish shelf life and decreasing of risk of food-borne infections, bacteriophage strains for its preparation.</title>
        <authorList>
            <person name="Zulkarneev E.R."/>
            <person name="Aleshkin A.V."/>
            <person name="Rubalsky O.V."/>
            <person name="Kiseleva I.A."/>
            <person name="Rubalskii E.O."/>
            <person name="Lebedev S.N."/>
        </authorList>
    </citation>
    <scope>NUCLEOTIDE SEQUENCE [LARGE SCALE GENOMIC DNA]</scope>
</reference>
<keyword evidence="2" id="KW-0255">Endonuclease</keyword>
<protein>
    <submittedName>
        <fullName evidence="2">Endonuclease II</fullName>
    </submittedName>
</protein>
<dbReference type="EMBL" id="MG250483">
    <property type="protein sequence ID" value="AUE22840.1"/>
    <property type="molecule type" value="Genomic_DNA"/>
</dbReference>
<dbReference type="CDD" id="cd10436">
    <property type="entry name" value="GIY-YIG_EndoII_Hpy188I_like"/>
    <property type="match status" value="1"/>
</dbReference>
<keyword evidence="2" id="KW-0540">Nuclease</keyword>
<feature type="transmembrane region" description="Helical" evidence="1">
    <location>
        <begin position="32"/>
        <end position="50"/>
    </location>
</feature>
<dbReference type="PIRSF" id="PIRSF004362">
    <property type="entry name" value="Endonuclease_II_phage_DenA"/>
    <property type="match status" value="1"/>
</dbReference>
<dbReference type="Proteomes" id="UP000240934">
    <property type="component" value="Segment"/>
</dbReference>
<dbReference type="GO" id="GO:0004519">
    <property type="term" value="F:endonuclease activity"/>
    <property type="evidence" value="ECO:0007669"/>
    <property type="project" value="UniProtKB-KW"/>
</dbReference>
<sequence>MSDLTKFGFKKLCDLSLDSEGMIDRSFVKPKQLTFVLYAFVVGGVVHYIGKTNDLWKRFDTYRNSKNWKNAFVSNQIKTDLLEKTIAKTGVELYVKECPTIFIGSDSKAITVTSMHLEEPKVIKHFNPEWNKHYAKYQRAVPKSY</sequence>
<keyword evidence="3" id="KW-1185">Reference proteome</keyword>
<dbReference type="RefSeq" id="YP_010093051.1">
    <property type="nucleotide sequence ID" value="NC_055733.1"/>
</dbReference>
<keyword evidence="1" id="KW-1133">Transmembrane helix</keyword>
<keyword evidence="2" id="KW-0378">Hydrolase</keyword>
<dbReference type="GeneID" id="65110642"/>
<gene>
    <name evidence="2" type="primary">denA</name>
    <name evidence="2" type="ORF">Ah1_00322</name>
</gene>
<proteinExistence type="predicted"/>
<keyword evidence="1" id="KW-0472">Membrane</keyword>
<dbReference type="GO" id="GO:0046872">
    <property type="term" value="F:metal ion binding"/>
    <property type="evidence" value="ECO:0007669"/>
    <property type="project" value="InterPro"/>
</dbReference>
<dbReference type="KEGG" id="vg:65110642"/>
<accession>A0A2H4YF99</accession>
<evidence type="ECO:0000313" key="2">
    <source>
        <dbReference type="EMBL" id="AUE22840.1"/>
    </source>
</evidence>
<keyword evidence="1" id="KW-0812">Transmembrane</keyword>
<name>A0A2H4YF99_9CAUD</name>
<dbReference type="InterPro" id="IPR035901">
    <property type="entry name" value="GIY-YIG_endonuc_sf"/>
</dbReference>
<organism evidence="2 3">
    <name type="scientific">Aeromonas phage Ah1</name>
    <dbReference type="NCBI Taxonomy" id="2053701"/>
    <lineage>
        <taxon>Viruses</taxon>
        <taxon>Duplodnaviria</taxon>
        <taxon>Heunggongvirae</taxon>
        <taxon>Uroviricota</taxon>
        <taxon>Caudoviricetes</taxon>
        <taxon>Pantevenvirales</taxon>
        <taxon>Straboviridae</taxon>
        <taxon>Cinqassovirus</taxon>
        <taxon>Cinqassovirus ah1</taxon>
    </lineage>
</organism>
<evidence type="ECO:0000256" key="1">
    <source>
        <dbReference type="SAM" id="Phobius"/>
    </source>
</evidence>
<dbReference type="InterPro" id="IPR044556">
    <property type="entry name" value="EndoII-like_GIY-YIG"/>
</dbReference>
<dbReference type="InterPro" id="IPR016413">
    <property type="entry name" value="Phage_T4_DenA_endoDNaseII"/>
</dbReference>
<dbReference type="SUPFAM" id="SSF82771">
    <property type="entry name" value="GIY-YIG endonuclease"/>
    <property type="match status" value="1"/>
</dbReference>
<evidence type="ECO:0000313" key="3">
    <source>
        <dbReference type="Proteomes" id="UP000240934"/>
    </source>
</evidence>
<dbReference type="InterPro" id="IPR053748">
    <property type="entry name" value="Host_DNA_Degrad_Endo"/>
</dbReference>